<evidence type="ECO:0000256" key="3">
    <source>
        <dbReference type="ARBA" id="ARBA00022989"/>
    </source>
</evidence>
<feature type="transmembrane region" description="Helical" evidence="5">
    <location>
        <begin position="64"/>
        <end position="82"/>
    </location>
</feature>
<feature type="transmembrane region" description="Helical" evidence="5">
    <location>
        <begin position="25"/>
        <end position="43"/>
    </location>
</feature>
<reference evidence="7" key="1">
    <citation type="journal article" date="2018" name="Nat. Microbiol.">
        <title>Leveraging single-cell genomics to expand the fungal tree of life.</title>
        <authorList>
            <person name="Ahrendt S.R."/>
            <person name="Quandt C.A."/>
            <person name="Ciobanu D."/>
            <person name="Clum A."/>
            <person name="Salamov A."/>
            <person name="Andreopoulos B."/>
            <person name="Cheng J.F."/>
            <person name="Woyke T."/>
            <person name="Pelin A."/>
            <person name="Henrissat B."/>
            <person name="Reynolds N.K."/>
            <person name="Benny G.L."/>
            <person name="Smith M.E."/>
            <person name="James T.Y."/>
            <person name="Grigoriev I.V."/>
        </authorList>
    </citation>
    <scope>NUCLEOTIDE SEQUENCE [LARGE SCALE GENOMIC DNA]</scope>
    <source>
        <strain evidence="7">ATCC 52028</strain>
    </source>
</reference>
<organism evidence="6 7">
    <name type="scientific">Caulochytrium protostelioides</name>
    <dbReference type="NCBI Taxonomy" id="1555241"/>
    <lineage>
        <taxon>Eukaryota</taxon>
        <taxon>Fungi</taxon>
        <taxon>Fungi incertae sedis</taxon>
        <taxon>Chytridiomycota</taxon>
        <taxon>Chytridiomycota incertae sedis</taxon>
        <taxon>Chytridiomycetes</taxon>
        <taxon>Caulochytriales</taxon>
        <taxon>Caulochytriaceae</taxon>
        <taxon>Caulochytrium</taxon>
    </lineage>
</organism>
<dbReference type="GO" id="GO:0016020">
    <property type="term" value="C:membrane"/>
    <property type="evidence" value="ECO:0007669"/>
    <property type="project" value="UniProtKB-SubCell"/>
</dbReference>
<dbReference type="SMART" id="SM01417">
    <property type="entry name" value="Solute_trans_a"/>
    <property type="match status" value="1"/>
</dbReference>
<dbReference type="Pfam" id="PF03619">
    <property type="entry name" value="Solute_trans_a"/>
    <property type="match status" value="1"/>
</dbReference>
<evidence type="ECO:0000256" key="5">
    <source>
        <dbReference type="SAM" id="Phobius"/>
    </source>
</evidence>
<keyword evidence="7" id="KW-1185">Reference proteome</keyword>
<dbReference type="Proteomes" id="UP000274922">
    <property type="component" value="Unassembled WGS sequence"/>
</dbReference>
<keyword evidence="3 5" id="KW-1133">Transmembrane helix</keyword>
<dbReference type="InterPro" id="IPR005178">
    <property type="entry name" value="Ostalpha/TMEM184C"/>
</dbReference>
<proteinExistence type="predicted"/>
<feature type="transmembrane region" description="Helical" evidence="5">
    <location>
        <begin position="232"/>
        <end position="252"/>
    </location>
</feature>
<keyword evidence="4 5" id="KW-0472">Membrane</keyword>
<accession>A0A4P9X8E2</accession>
<gene>
    <name evidence="6" type="ORF">CXG81DRAFT_11886</name>
</gene>
<evidence type="ECO:0008006" key="8">
    <source>
        <dbReference type="Google" id="ProtNLM"/>
    </source>
</evidence>
<keyword evidence="2 5" id="KW-0812">Transmembrane</keyword>
<dbReference type="STRING" id="1555241.A0A4P9X8E2"/>
<dbReference type="OrthoDB" id="5348404at2759"/>
<comment type="subcellular location">
    <subcellularLocation>
        <location evidence="1">Membrane</location>
        <topology evidence="1">Multi-pass membrane protein</topology>
    </subcellularLocation>
</comment>
<evidence type="ECO:0000313" key="6">
    <source>
        <dbReference type="EMBL" id="RKP01525.1"/>
    </source>
</evidence>
<evidence type="ECO:0000256" key="2">
    <source>
        <dbReference type="ARBA" id="ARBA00022692"/>
    </source>
</evidence>
<sequence length="295" mass="33657">MAEPARGAWTPAGLEAVGASDAGAFFYYLSGISVLVACGISLASIGNHLRNYRRPGVQRLTIRILWMVPVYAVCSFISLSYRHLADYIDTLRDLYEAFVIYVFFLLLVNYLGGERQLLRLLNERLRIHHAWPFNYCFRPMNMANGETFLFIRRGILQFVIVKPVLAVLAMWCKVAGIYREGEVSLASPAFWLSAFYNISVCWSLYCLVQFYLQCEKDLKPYRPLPKFICVKIIIFLTYWQGLLISTLVWLGVIRGSGSYSVDAVVTVIQDLLLCLEMVPIALLHSHAFPWNDIDN</sequence>
<evidence type="ECO:0000256" key="4">
    <source>
        <dbReference type="ARBA" id="ARBA00023136"/>
    </source>
</evidence>
<feature type="transmembrane region" description="Helical" evidence="5">
    <location>
        <begin position="155"/>
        <end position="178"/>
    </location>
</feature>
<evidence type="ECO:0000313" key="7">
    <source>
        <dbReference type="Proteomes" id="UP000274922"/>
    </source>
</evidence>
<name>A0A4P9X8E2_9FUNG</name>
<dbReference type="AlphaFoldDB" id="A0A4P9X8E2"/>
<feature type="transmembrane region" description="Helical" evidence="5">
    <location>
        <begin position="190"/>
        <end position="212"/>
    </location>
</feature>
<evidence type="ECO:0000256" key="1">
    <source>
        <dbReference type="ARBA" id="ARBA00004141"/>
    </source>
</evidence>
<feature type="non-terminal residue" evidence="6">
    <location>
        <position position="295"/>
    </location>
</feature>
<dbReference type="EMBL" id="ML014169">
    <property type="protein sequence ID" value="RKP01525.1"/>
    <property type="molecule type" value="Genomic_DNA"/>
</dbReference>
<feature type="transmembrane region" description="Helical" evidence="5">
    <location>
        <begin position="94"/>
        <end position="112"/>
    </location>
</feature>
<protein>
    <recommendedName>
        <fullName evidence="8">DUF300-domain-containing protein</fullName>
    </recommendedName>
</protein>
<dbReference type="PANTHER" id="PTHR23423">
    <property type="entry name" value="ORGANIC SOLUTE TRANSPORTER-RELATED"/>
    <property type="match status" value="1"/>
</dbReference>